<feature type="domain" description="Calcineurin-like phosphoesterase" evidence="5">
    <location>
        <begin position="1"/>
        <end position="190"/>
    </location>
</feature>
<evidence type="ECO:0000259" key="5">
    <source>
        <dbReference type="Pfam" id="PF00149"/>
    </source>
</evidence>
<evidence type="ECO:0000256" key="4">
    <source>
        <dbReference type="ARBA" id="ARBA00025742"/>
    </source>
</evidence>
<sequence length="271" mass="29837">MRLIQLSDLHFGTEQPAVVAALVARVQQLQPDVILLSGDITQRARRAQFAACRRFLNQLPAVPVLAVPGNHDLPLFNLWQRFSQPYAHYRRIFGHRLAPVYDNGDVLVVGVNTTRPGKHVDGGFSAATIASVSQYLRASTATVKIVMGHHPVDAVLATDEQNVAAGAEAAVRAWTAAGMQLYLAGHIHYPFFADLEHRYPGIPPQCWTAQAGTAISRRVRADIANSFNVIEWLPQQQMLCLQRWDDTQVGGGFTRVAQQLIAVRQPPALRG</sequence>
<dbReference type="PANTHER" id="PTHR42988:SF2">
    <property type="entry name" value="CYCLIC NUCLEOTIDE PHOSPHODIESTERASE CBUA0032-RELATED"/>
    <property type="match status" value="1"/>
</dbReference>
<accession>A0A2P8EQS9</accession>
<dbReference type="OrthoDB" id="9811542at2"/>
<keyword evidence="3" id="KW-0408">Iron</keyword>
<reference evidence="6 7" key="1">
    <citation type="submission" date="2018-03" db="EMBL/GenBank/DDBJ databases">
        <title>Genomic Encyclopedia of Archaeal and Bacterial Type Strains, Phase II (KMG-II): from individual species to whole genera.</title>
        <authorList>
            <person name="Goeker M."/>
        </authorList>
    </citation>
    <scope>NUCLEOTIDE SEQUENCE [LARGE SCALE GENOMIC DNA]</scope>
    <source>
        <strain evidence="6 7">DSM 17586</strain>
    </source>
</reference>
<comment type="similarity">
    <text evidence="4">Belongs to the cyclic nucleotide phosphodiesterase class-III family.</text>
</comment>
<dbReference type="AlphaFoldDB" id="A0A2P8EQS9"/>
<dbReference type="PANTHER" id="PTHR42988">
    <property type="entry name" value="PHOSPHOHYDROLASE"/>
    <property type="match status" value="1"/>
</dbReference>
<keyword evidence="1" id="KW-0479">Metal-binding</keyword>
<keyword evidence="2" id="KW-0378">Hydrolase</keyword>
<dbReference type="EMBL" id="PYGI01000022">
    <property type="protein sequence ID" value="PSL11830.1"/>
    <property type="molecule type" value="Genomic_DNA"/>
</dbReference>
<name>A0A2P8EQS9_9GAMM</name>
<dbReference type="InterPro" id="IPR029052">
    <property type="entry name" value="Metallo-depent_PP-like"/>
</dbReference>
<dbReference type="RefSeq" id="WP_106592878.1">
    <property type="nucleotide sequence ID" value="NZ_PYGI01000022.1"/>
</dbReference>
<evidence type="ECO:0000256" key="3">
    <source>
        <dbReference type="ARBA" id="ARBA00023004"/>
    </source>
</evidence>
<protein>
    <submittedName>
        <fullName evidence="6">3',5'-cyclic AMP phosphodiesterase CpdA</fullName>
    </submittedName>
</protein>
<organism evidence="6 7">
    <name type="scientific">Marinobacterium halophilum</name>
    <dbReference type="NCBI Taxonomy" id="267374"/>
    <lineage>
        <taxon>Bacteria</taxon>
        <taxon>Pseudomonadati</taxon>
        <taxon>Pseudomonadota</taxon>
        <taxon>Gammaproteobacteria</taxon>
        <taxon>Oceanospirillales</taxon>
        <taxon>Oceanospirillaceae</taxon>
        <taxon>Marinobacterium</taxon>
    </lineage>
</organism>
<evidence type="ECO:0000313" key="7">
    <source>
        <dbReference type="Proteomes" id="UP000242133"/>
    </source>
</evidence>
<dbReference type="Proteomes" id="UP000242133">
    <property type="component" value="Unassembled WGS sequence"/>
</dbReference>
<dbReference type="Pfam" id="PF00149">
    <property type="entry name" value="Metallophos"/>
    <property type="match status" value="1"/>
</dbReference>
<comment type="caution">
    <text evidence="6">The sequence shown here is derived from an EMBL/GenBank/DDBJ whole genome shotgun (WGS) entry which is preliminary data.</text>
</comment>
<evidence type="ECO:0000313" key="6">
    <source>
        <dbReference type="EMBL" id="PSL11830.1"/>
    </source>
</evidence>
<proteinExistence type="inferred from homology"/>
<keyword evidence="7" id="KW-1185">Reference proteome</keyword>
<dbReference type="Gene3D" id="3.60.21.10">
    <property type="match status" value="1"/>
</dbReference>
<dbReference type="InterPro" id="IPR050884">
    <property type="entry name" value="CNP_phosphodiesterase-III"/>
</dbReference>
<evidence type="ECO:0000256" key="1">
    <source>
        <dbReference type="ARBA" id="ARBA00022723"/>
    </source>
</evidence>
<dbReference type="SUPFAM" id="SSF56300">
    <property type="entry name" value="Metallo-dependent phosphatases"/>
    <property type="match status" value="1"/>
</dbReference>
<gene>
    <name evidence="6" type="ORF">CLV44_12253</name>
</gene>
<dbReference type="GO" id="GO:0016787">
    <property type="term" value="F:hydrolase activity"/>
    <property type="evidence" value="ECO:0007669"/>
    <property type="project" value="UniProtKB-KW"/>
</dbReference>
<evidence type="ECO:0000256" key="2">
    <source>
        <dbReference type="ARBA" id="ARBA00022801"/>
    </source>
</evidence>
<dbReference type="GO" id="GO:0046872">
    <property type="term" value="F:metal ion binding"/>
    <property type="evidence" value="ECO:0007669"/>
    <property type="project" value="UniProtKB-KW"/>
</dbReference>
<dbReference type="InterPro" id="IPR004843">
    <property type="entry name" value="Calcineurin-like_PHP"/>
</dbReference>